<comment type="caution">
    <text evidence="4">The sequence shown here is derived from an EMBL/GenBank/DDBJ whole genome shotgun (WGS) entry which is preliminary data.</text>
</comment>
<feature type="transmembrane region" description="Helical" evidence="2">
    <location>
        <begin position="251"/>
        <end position="268"/>
    </location>
</feature>
<sequence length="292" mass="30535">MEDYSAWPVRALKAELQARGVPCGDCTEKRELVERLRSSPSGARGAPAAAAAESSGAAPGARQPQDNVGPETSEVRRVLECSPTDYYRILQVSSSADADELKRAYRKLAIKLHPDKCNARGADEAFKRVGQAYTILSDPRKRTAHDWGGGGADGAGAAAGRGPMFGDQDAEELFRAFFGDPGGAGGPCAGGGRRGAGGSSVSPATATDIAERAAGLFARLSKTFAQNPWTLVTLLSGLASLVSFMETLTTLLGGWCIVAIPFAAIGLYKCPPDQRRNLGVLFGVLLCSGILF</sequence>
<evidence type="ECO:0000256" key="1">
    <source>
        <dbReference type="SAM" id="MobiDB-lite"/>
    </source>
</evidence>
<dbReference type="CDD" id="cd06257">
    <property type="entry name" value="DnaJ"/>
    <property type="match status" value="1"/>
</dbReference>
<dbReference type="InterPro" id="IPR051100">
    <property type="entry name" value="DnaJ_subfamily_B/C"/>
</dbReference>
<accession>A0ABN9R595</accession>
<dbReference type="PRINTS" id="PR00625">
    <property type="entry name" value="JDOMAIN"/>
</dbReference>
<evidence type="ECO:0000313" key="4">
    <source>
        <dbReference type="EMBL" id="CAK0812989.1"/>
    </source>
</evidence>
<reference evidence="4" key="1">
    <citation type="submission" date="2023-10" db="EMBL/GenBank/DDBJ databases">
        <authorList>
            <person name="Chen Y."/>
            <person name="Shah S."/>
            <person name="Dougan E. K."/>
            <person name="Thang M."/>
            <person name="Chan C."/>
        </authorList>
    </citation>
    <scope>NUCLEOTIDE SEQUENCE [LARGE SCALE GENOMIC DNA]</scope>
</reference>
<evidence type="ECO:0000256" key="2">
    <source>
        <dbReference type="SAM" id="Phobius"/>
    </source>
</evidence>
<proteinExistence type="predicted"/>
<feature type="compositionally biased region" description="Low complexity" evidence="1">
    <location>
        <begin position="38"/>
        <end position="62"/>
    </location>
</feature>
<dbReference type="SMART" id="SM00271">
    <property type="entry name" value="DnaJ"/>
    <property type="match status" value="1"/>
</dbReference>
<dbReference type="PANTHER" id="PTHR43908:SF3">
    <property type="entry name" value="AT29763P-RELATED"/>
    <property type="match status" value="1"/>
</dbReference>
<keyword evidence="2" id="KW-1133">Transmembrane helix</keyword>
<dbReference type="PROSITE" id="PS50076">
    <property type="entry name" value="DNAJ_2"/>
    <property type="match status" value="1"/>
</dbReference>
<dbReference type="InterPro" id="IPR036361">
    <property type="entry name" value="SAP_dom_sf"/>
</dbReference>
<dbReference type="Pfam" id="PF00226">
    <property type="entry name" value="DnaJ"/>
    <property type="match status" value="1"/>
</dbReference>
<dbReference type="InterPro" id="IPR001623">
    <property type="entry name" value="DnaJ_domain"/>
</dbReference>
<evidence type="ECO:0000259" key="3">
    <source>
        <dbReference type="PROSITE" id="PS50076"/>
    </source>
</evidence>
<dbReference type="EMBL" id="CAUYUJ010005269">
    <property type="protein sequence ID" value="CAK0812989.1"/>
    <property type="molecule type" value="Genomic_DNA"/>
</dbReference>
<dbReference type="Proteomes" id="UP001189429">
    <property type="component" value="Unassembled WGS sequence"/>
</dbReference>
<dbReference type="PANTHER" id="PTHR43908">
    <property type="entry name" value="AT29763P-RELATED"/>
    <property type="match status" value="1"/>
</dbReference>
<feature type="region of interest" description="Disordered" evidence="1">
    <location>
        <begin position="34"/>
        <end position="74"/>
    </location>
</feature>
<keyword evidence="2" id="KW-0472">Membrane</keyword>
<gene>
    <name evidence="4" type="ORF">PCOR1329_LOCUS17082</name>
</gene>
<evidence type="ECO:0000313" key="5">
    <source>
        <dbReference type="Proteomes" id="UP001189429"/>
    </source>
</evidence>
<protein>
    <recommendedName>
        <fullName evidence="3">J domain-containing protein</fullName>
    </recommendedName>
</protein>
<dbReference type="InterPro" id="IPR036869">
    <property type="entry name" value="J_dom_sf"/>
</dbReference>
<name>A0ABN9R595_9DINO</name>
<organism evidence="4 5">
    <name type="scientific">Prorocentrum cordatum</name>
    <dbReference type="NCBI Taxonomy" id="2364126"/>
    <lineage>
        <taxon>Eukaryota</taxon>
        <taxon>Sar</taxon>
        <taxon>Alveolata</taxon>
        <taxon>Dinophyceae</taxon>
        <taxon>Prorocentrales</taxon>
        <taxon>Prorocentraceae</taxon>
        <taxon>Prorocentrum</taxon>
    </lineage>
</organism>
<dbReference type="Gene3D" id="1.10.287.110">
    <property type="entry name" value="DnaJ domain"/>
    <property type="match status" value="1"/>
</dbReference>
<feature type="domain" description="J" evidence="3">
    <location>
        <begin position="85"/>
        <end position="149"/>
    </location>
</feature>
<keyword evidence="5" id="KW-1185">Reference proteome</keyword>
<keyword evidence="2" id="KW-0812">Transmembrane</keyword>
<dbReference type="SUPFAM" id="SSF46565">
    <property type="entry name" value="Chaperone J-domain"/>
    <property type="match status" value="1"/>
</dbReference>
<dbReference type="Gene3D" id="1.10.720.30">
    <property type="entry name" value="SAP domain"/>
    <property type="match status" value="1"/>
</dbReference>